<dbReference type="CDD" id="cd19501">
    <property type="entry name" value="RecA-like_FtsH"/>
    <property type="match status" value="1"/>
</dbReference>
<evidence type="ECO:0000256" key="4">
    <source>
        <dbReference type="ARBA" id="ARBA00010550"/>
    </source>
</evidence>
<dbReference type="Gene3D" id="3.40.50.300">
    <property type="entry name" value="P-loop containing nucleotide triphosphate hydrolases"/>
    <property type="match status" value="1"/>
</dbReference>
<dbReference type="InterPro" id="IPR003593">
    <property type="entry name" value="AAA+_ATPase"/>
</dbReference>
<comment type="cofactor">
    <cofactor evidence="1">
        <name>Zn(2+)</name>
        <dbReference type="ChEBI" id="CHEBI:29105"/>
    </cofactor>
</comment>
<keyword evidence="15" id="KW-0472">Membrane</keyword>
<keyword evidence="7" id="KW-0479">Metal-binding</keyword>
<dbReference type="GO" id="GO:0004222">
    <property type="term" value="F:metalloendopeptidase activity"/>
    <property type="evidence" value="ECO:0007669"/>
    <property type="project" value="InterPro"/>
</dbReference>
<dbReference type="GO" id="GO:0046872">
    <property type="term" value="F:metal ion binding"/>
    <property type="evidence" value="ECO:0007669"/>
    <property type="project" value="UniProtKB-KW"/>
</dbReference>
<dbReference type="InterPro" id="IPR037219">
    <property type="entry name" value="Peptidase_M41-like"/>
</dbReference>
<evidence type="ECO:0000313" key="19">
    <source>
        <dbReference type="Proteomes" id="UP000308365"/>
    </source>
</evidence>
<dbReference type="FunFam" id="1.20.58.760:FF:000003">
    <property type="entry name" value="AFG3-like AAA ATPase 2"/>
    <property type="match status" value="1"/>
</dbReference>
<keyword evidence="10" id="KW-0862">Zinc</keyword>
<evidence type="ECO:0000256" key="6">
    <source>
        <dbReference type="ARBA" id="ARBA00022692"/>
    </source>
</evidence>
<dbReference type="PANTHER" id="PTHR43655">
    <property type="entry name" value="ATP-DEPENDENT PROTEASE"/>
    <property type="match status" value="1"/>
</dbReference>
<dbReference type="Gene3D" id="1.10.8.60">
    <property type="match status" value="1"/>
</dbReference>
<dbReference type="Pfam" id="PF01434">
    <property type="entry name" value="Peptidase_M41"/>
    <property type="match status" value="1"/>
</dbReference>
<gene>
    <name evidence="18" type="ORF">EI555_010158</name>
</gene>
<dbReference type="Gene3D" id="3.40.1690.20">
    <property type="match status" value="1"/>
</dbReference>
<dbReference type="PROSITE" id="PS00674">
    <property type="entry name" value="AAA"/>
    <property type="match status" value="1"/>
</dbReference>
<dbReference type="InterPro" id="IPR003960">
    <property type="entry name" value="ATPase_AAA_CS"/>
</dbReference>
<evidence type="ECO:0000256" key="1">
    <source>
        <dbReference type="ARBA" id="ARBA00001947"/>
    </source>
</evidence>
<dbReference type="Gene3D" id="1.20.58.760">
    <property type="entry name" value="Peptidase M41"/>
    <property type="match status" value="1"/>
</dbReference>
<evidence type="ECO:0000256" key="15">
    <source>
        <dbReference type="ARBA" id="ARBA00023136"/>
    </source>
</evidence>
<organism evidence="18 19">
    <name type="scientific">Monodon monoceros</name>
    <name type="common">Narwhal</name>
    <name type="synonym">Ceratodon monodon</name>
    <dbReference type="NCBI Taxonomy" id="40151"/>
    <lineage>
        <taxon>Eukaryota</taxon>
        <taxon>Metazoa</taxon>
        <taxon>Chordata</taxon>
        <taxon>Craniata</taxon>
        <taxon>Vertebrata</taxon>
        <taxon>Euteleostomi</taxon>
        <taxon>Mammalia</taxon>
        <taxon>Eutheria</taxon>
        <taxon>Laurasiatheria</taxon>
        <taxon>Artiodactyla</taxon>
        <taxon>Whippomorpha</taxon>
        <taxon>Cetacea</taxon>
        <taxon>Odontoceti</taxon>
        <taxon>Monodontidae</taxon>
        <taxon>Monodon</taxon>
    </lineage>
</organism>
<dbReference type="FunFam" id="3.40.50.300:FF:000277">
    <property type="entry name" value="ATP-dependent zinc metalloprotease FtsH"/>
    <property type="match status" value="1"/>
</dbReference>
<evidence type="ECO:0000256" key="5">
    <source>
        <dbReference type="ARBA" id="ARBA00022670"/>
    </source>
</evidence>
<keyword evidence="9" id="KW-0378">Hydrolase</keyword>
<keyword evidence="6" id="KW-0812">Transmembrane</keyword>
<dbReference type="GO" id="GO:0005524">
    <property type="term" value="F:ATP binding"/>
    <property type="evidence" value="ECO:0007669"/>
    <property type="project" value="UniProtKB-KW"/>
</dbReference>
<dbReference type="InterPro" id="IPR027417">
    <property type="entry name" value="P-loop_NTPase"/>
</dbReference>
<dbReference type="GO" id="GO:0004176">
    <property type="term" value="F:ATP-dependent peptidase activity"/>
    <property type="evidence" value="ECO:0007669"/>
    <property type="project" value="InterPro"/>
</dbReference>
<protein>
    <recommendedName>
        <fullName evidence="17">AAA+ ATPase domain-containing protein</fullName>
    </recommendedName>
</protein>
<dbReference type="GO" id="GO:0016887">
    <property type="term" value="F:ATP hydrolysis activity"/>
    <property type="evidence" value="ECO:0007669"/>
    <property type="project" value="InterPro"/>
</dbReference>
<name>A0A4V5P740_MONMO</name>
<evidence type="ECO:0000256" key="9">
    <source>
        <dbReference type="ARBA" id="ARBA00022801"/>
    </source>
</evidence>
<dbReference type="SUPFAM" id="SSF140990">
    <property type="entry name" value="FtsH protease domain-like"/>
    <property type="match status" value="1"/>
</dbReference>
<evidence type="ECO:0000256" key="13">
    <source>
        <dbReference type="ARBA" id="ARBA00022989"/>
    </source>
</evidence>
<dbReference type="InterPro" id="IPR000642">
    <property type="entry name" value="Peptidase_M41"/>
</dbReference>
<comment type="caution">
    <text evidence="18">The sequence shown here is derived from an EMBL/GenBank/DDBJ whole genome shotgun (WGS) entry which is preliminary data.</text>
</comment>
<evidence type="ECO:0000256" key="7">
    <source>
        <dbReference type="ARBA" id="ARBA00022723"/>
    </source>
</evidence>
<dbReference type="Pfam" id="PF00004">
    <property type="entry name" value="AAA"/>
    <property type="match status" value="1"/>
</dbReference>
<evidence type="ECO:0000313" key="18">
    <source>
        <dbReference type="EMBL" id="TKC38620.1"/>
    </source>
</evidence>
<feature type="domain" description="AAA+ ATPase" evidence="17">
    <location>
        <begin position="225"/>
        <end position="365"/>
    </location>
</feature>
<evidence type="ECO:0000256" key="3">
    <source>
        <dbReference type="ARBA" id="ARBA00004173"/>
    </source>
</evidence>
<dbReference type="Proteomes" id="UP000308365">
    <property type="component" value="Unassembled WGS sequence"/>
</dbReference>
<comment type="subcellular location">
    <subcellularLocation>
        <location evidence="2">Membrane</location>
        <topology evidence="2">Multi-pass membrane protein</topology>
    </subcellularLocation>
    <subcellularLocation>
        <location evidence="3">Mitochondrion</location>
    </subcellularLocation>
</comment>
<evidence type="ECO:0000259" key="17">
    <source>
        <dbReference type="SMART" id="SM00382"/>
    </source>
</evidence>
<dbReference type="InterPro" id="IPR050928">
    <property type="entry name" value="ATP-dep_Zn_Metalloprotease"/>
</dbReference>
<accession>A0A4V5P740</accession>
<evidence type="ECO:0000256" key="11">
    <source>
        <dbReference type="ARBA" id="ARBA00022840"/>
    </source>
</evidence>
<dbReference type="PANTHER" id="PTHR43655:SF7">
    <property type="entry name" value="AFG3-LIKE PROTEIN 1"/>
    <property type="match status" value="1"/>
</dbReference>
<keyword evidence="5" id="KW-0645">Protease</keyword>
<reference evidence="19" key="1">
    <citation type="journal article" date="2019" name="IScience">
        <title>Narwhal Genome Reveals Long-Term Low Genetic Diversity despite Current Large Abundance Size.</title>
        <authorList>
            <person name="Westbury M.V."/>
            <person name="Petersen B."/>
            <person name="Garde E."/>
            <person name="Heide-Jorgensen M.P."/>
            <person name="Lorenzen E.D."/>
        </authorList>
    </citation>
    <scope>NUCLEOTIDE SEQUENCE [LARGE SCALE GENOMIC DNA]</scope>
</reference>
<proteinExistence type="inferred from homology"/>
<keyword evidence="8 16" id="KW-0547">Nucleotide-binding</keyword>
<evidence type="ECO:0000256" key="10">
    <source>
        <dbReference type="ARBA" id="ARBA00022833"/>
    </source>
</evidence>
<keyword evidence="12" id="KW-0809">Transit peptide</keyword>
<dbReference type="InterPro" id="IPR003959">
    <property type="entry name" value="ATPase_AAA_core"/>
</dbReference>
<feature type="non-terminal residue" evidence="18">
    <location>
        <position position="1"/>
    </location>
</feature>
<sequence>TRRSAGGVAPYALFAAELDVVVAGGGGRQQGGGRPARRAVGMWRWPTKRQDGWGRLPPGNLLSAVGSVEETDVDRLEVVNKQLVRVITAPGTSSEKFVWFNIGSVHTLERNLETAHWELGIELPEQTAVVYTTESDGSFLRSQVPTFLLTGILLCVARRGPMGPGCGRRGGGLFTVGKTTAKITKNNVGVRFADVAGCEEAKLEIMEFVNFLKNPKQYQDLGAKIPKGAMLTGPPGTGKTLLAKATAGEASVPFITVNGSEFLEMFVGVGPARTLRGLLFHVRDVYAMARKNAPCVLFIEEIDAMDRNCGQRAREPLNQLLVELDGFSSTMSVMVLAGTNRPDILDLALTRPGRFDRQIYIGPPDIKGRSSIFRVHLRPLKLDESLSADISNVCNEAALIATRHLSPFVQEKRLEQAVERKKMQVLQPSEKMTVAYREAGHAVVGWFLEHADPLLKVSIIPRGKGLGYAQCLPRKQYLHTREQLFDHMCAMLGGRVAEQLFFGQITTGAQDDLRKVTQSAYAQIVQFEMSEKLGQVSFDLPRPGEALVEKPYSEATAQLIDQEARRLVSSAHAHTLDLLTRSRERGRGGGSAGRRADGLTWSGVQVGRRLLGKEVPERADMVELLGPRPFAEKTAYEELVEGTGGLEDTSLPQGLKGWCWGLEEGGTECPLQESPA</sequence>
<dbReference type="AlphaFoldDB" id="A0A4V5P740"/>
<evidence type="ECO:0000256" key="2">
    <source>
        <dbReference type="ARBA" id="ARBA00004141"/>
    </source>
</evidence>
<keyword evidence="13" id="KW-1133">Transmembrane helix</keyword>
<dbReference type="EMBL" id="RWIC01000967">
    <property type="protein sequence ID" value="TKC38620.1"/>
    <property type="molecule type" value="Genomic_DNA"/>
</dbReference>
<evidence type="ECO:0000256" key="14">
    <source>
        <dbReference type="ARBA" id="ARBA00023049"/>
    </source>
</evidence>
<comment type="similarity">
    <text evidence="16">Belongs to the AAA ATPase family.</text>
</comment>
<keyword evidence="11 16" id="KW-0067">ATP-binding</keyword>
<dbReference type="GO" id="GO:0034982">
    <property type="term" value="P:mitochondrial protein processing"/>
    <property type="evidence" value="ECO:0007669"/>
    <property type="project" value="TreeGrafter"/>
</dbReference>
<evidence type="ECO:0000256" key="8">
    <source>
        <dbReference type="ARBA" id="ARBA00022741"/>
    </source>
</evidence>
<dbReference type="SUPFAM" id="SSF52540">
    <property type="entry name" value="P-loop containing nucleoside triphosphate hydrolases"/>
    <property type="match status" value="1"/>
</dbReference>
<comment type="similarity">
    <text evidence="4">In the N-terminal section; belongs to the AAA ATPase family.</text>
</comment>
<evidence type="ECO:0000256" key="16">
    <source>
        <dbReference type="RuleBase" id="RU003651"/>
    </source>
</evidence>
<evidence type="ECO:0000256" key="12">
    <source>
        <dbReference type="ARBA" id="ARBA00022946"/>
    </source>
</evidence>
<dbReference type="SMART" id="SM00382">
    <property type="entry name" value="AAA"/>
    <property type="match status" value="1"/>
</dbReference>
<dbReference type="GO" id="GO:0005745">
    <property type="term" value="C:m-AAA complex"/>
    <property type="evidence" value="ECO:0007669"/>
    <property type="project" value="TreeGrafter"/>
</dbReference>
<keyword evidence="14" id="KW-0482">Metalloprotease</keyword>